<comment type="similarity">
    <text evidence="1">Belongs to the thymidylate synthase family.</text>
</comment>
<dbReference type="EMBL" id="LR797148">
    <property type="protein sequence ID" value="CAB4189796.1"/>
    <property type="molecule type" value="Genomic_DNA"/>
</dbReference>
<protein>
    <submittedName>
        <fullName evidence="4">Thy_syn_methano, thymidylate synthase, methanogen type</fullName>
    </submittedName>
</protein>
<proteinExistence type="inferred from homology"/>
<accession>A0A6J5R533</accession>
<evidence type="ECO:0000313" key="4">
    <source>
        <dbReference type="EMBL" id="CAB4189796.1"/>
    </source>
</evidence>
<evidence type="ECO:0000256" key="1">
    <source>
        <dbReference type="ARBA" id="ARBA00009972"/>
    </source>
</evidence>
<dbReference type="GO" id="GO:0016740">
    <property type="term" value="F:transferase activity"/>
    <property type="evidence" value="ECO:0007669"/>
    <property type="project" value="UniProtKB-KW"/>
</dbReference>
<name>A0A6J5R533_9CAUD</name>
<evidence type="ECO:0000256" key="2">
    <source>
        <dbReference type="ARBA" id="ARBA00022679"/>
    </source>
</evidence>
<feature type="domain" description="Thymidylate synthase/dCMP hydroxymethylase" evidence="3">
    <location>
        <begin position="66"/>
        <end position="227"/>
    </location>
</feature>
<dbReference type="InterPro" id="IPR036926">
    <property type="entry name" value="Thymidate_synth/dCMP_Mease_sf"/>
</dbReference>
<dbReference type="SUPFAM" id="SSF55831">
    <property type="entry name" value="Thymidylate synthase/dCMP hydroxymethylase"/>
    <property type="match status" value="1"/>
</dbReference>
<dbReference type="Pfam" id="PF00303">
    <property type="entry name" value="Thymidylat_synt"/>
    <property type="match status" value="1"/>
</dbReference>
<organism evidence="4">
    <name type="scientific">uncultured Caudovirales phage</name>
    <dbReference type="NCBI Taxonomy" id="2100421"/>
    <lineage>
        <taxon>Viruses</taxon>
        <taxon>Duplodnaviria</taxon>
        <taxon>Heunggongvirae</taxon>
        <taxon>Uroviricota</taxon>
        <taxon>Caudoviricetes</taxon>
        <taxon>Peduoviridae</taxon>
        <taxon>Maltschvirus</taxon>
        <taxon>Maltschvirus maltsch</taxon>
    </lineage>
</organism>
<evidence type="ECO:0000259" key="3">
    <source>
        <dbReference type="Pfam" id="PF00303"/>
    </source>
</evidence>
<keyword evidence="2" id="KW-0808">Transferase</keyword>
<dbReference type="InterPro" id="IPR023451">
    <property type="entry name" value="Thymidate_synth/dCMP_Mease_dom"/>
</dbReference>
<gene>
    <name evidence="4" type="ORF">UFOVP1196_13</name>
</gene>
<reference evidence="4" key="1">
    <citation type="submission" date="2020-05" db="EMBL/GenBank/DDBJ databases">
        <authorList>
            <person name="Chiriac C."/>
            <person name="Salcher M."/>
            <person name="Ghai R."/>
            <person name="Kavagutti S V."/>
        </authorList>
    </citation>
    <scope>NUCLEOTIDE SEQUENCE</scope>
</reference>
<sequence length="346" mass="39660">MKLIEARNAHEALPKALTLLKREGFSRPSRNGGVQTVDGPVTTVYSHPQERVVFWKERDANPFFHLYESLWILAGRNDIAPLMRYAKNMANYSDDGVKQWAAYGYRMRREGMRDQLAIVARRLQKDPTDRRCVVQIWDHVLDLDRAGVDVPCNLTLTFQISHSGRLDMVVFNRSNDIIWGAYGANAVHFGAVHEYMSIWVGVPQGRYSQVSVNWHAYDDPLSKLADLAAQAQSAIFGVPQRIHDPYVNGDCYAAPMHLDTGNEAIVEVDNRIVELLLQVDMDFSFPSTFNDDNQFFLAAYHVLKAHRVWKSFPQEHRQLKAMHVLNQAPSQVDWVMAAKEWILRRP</sequence>
<dbReference type="Gene3D" id="3.30.572.10">
    <property type="entry name" value="Thymidylate synthase/dCMP hydroxymethylase domain"/>
    <property type="match status" value="1"/>
</dbReference>